<dbReference type="EMBL" id="CAFBLR010000133">
    <property type="protein sequence ID" value="CAB4880386.1"/>
    <property type="molecule type" value="Genomic_DNA"/>
</dbReference>
<protein>
    <submittedName>
        <fullName evidence="1">Unannotated protein</fullName>
    </submittedName>
</protein>
<sequence>MTALVFCSPPALFHMFPEVRIIAGIDASMMTSLGTCRLVMPRSESTMARSGAVA</sequence>
<proteinExistence type="predicted"/>
<organism evidence="1">
    <name type="scientific">freshwater metagenome</name>
    <dbReference type="NCBI Taxonomy" id="449393"/>
    <lineage>
        <taxon>unclassified sequences</taxon>
        <taxon>metagenomes</taxon>
        <taxon>ecological metagenomes</taxon>
    </lineage>
</organism>
<gene>
    <name evidence="1" type="ORF">UFOPK2602_01940</name>
    <name evidence="2" type="ORF">UFOPK3417_01315</name>
</gene>
<name>A0A6J6RN88_9ZZZZ</name>
<reference evidence="1" key="1">
    <citation type="submission" date="2020-05" db="EMBL/GenBank/DDBJ databases">
        <authorList>
            <person name="Chiriac C."/>
            <person name="Salcher M."/>
            <person name="Ghai R."/>
            <person name="Kavagutti S V."/>
        </authorList>
    </citation>
    <scope>NUCLEOTIDE SEQUENCE</scope>
</reference>
<dbReference type="EMBL" id="CAEZXX010000168">
    <property type="protein sequence ID" value="CAB4723962.1"/>
    <property type="molecule type" value="Genomic_DNA"/>
</dbReference>
<evidence type="ECO:0000313" key="1">
    <source>
        <dbReference type="EMBL" id="CAB4723962.1"/>
    </source>
</evidence>
<accession>A0A6J6RN88</accession>
<evidence type="ECO:0000313" key="2">
    <source>
        <dbReference type="EMBL" id="CAB4880386.1"/>
    </source>
</evidence>
<dbReference type="AlphaFoldDB" id="A0A6J6RN88"/>